<dbReference type="PANTHER" id="PTHR46411:SF3">
    <property type="entry name" value="AAA+ ATPASE DOMAIN-CONTAINING PROTEIN"/>
    <property type="match status" value="1"/>
</dbReference>
<name>A0A7S3L4R4_9STRA</name>
<dbReference type="InterPro" id="IPR003593">
    <property type="entry name" value="AAA+_ATPase"/>
</dbReference>
<dbReference type="CDD" id="cd19481">
    <property type="entry name" value="RecA-like_protease"/>
    <property type="match status" value="1"/>
</dbReference>
<dbReference type="PANTHER" id="PTHR46411">
    <property type="entry name" value="FAMILY ATPASE, PUTATIVE-RELATED"/>
    <property type="match status" value="1"/>
</dbReference>
<gene>
    <name evidence="2" type="ORF">ACOF00016_LOCUS7896</name>
</gene>
<dbReference type="InterPro" id="IPR003959">
    <property type="entry name" value="ATPase_AAA_core"/>
</dbReference>
<dbReference type="InterPro" id="IPR027417">
    <property type="entry name" value="P-loop_NTPase"/>
</dbReference>
<dbReference type="SUPFAM" id="SSF52540">
    <property type="entry name" value="P-loop containing nucleoside triphosphate hydrolases"/>
    <property type="match status" value="1"/>
</dbReference>
<reference evidence="2" key="1">
    <citation type="submission" date="2021-01" db="EMBL/GenBank/DDBJ databases">
        <authorList>
            <person name="Corre E."/>
            <person name="Pelletier E."/>
            <person name="Niang G."/>
            <person name="Scheremetjew M."/>
            <person name="Finn R."/>
            <person name="Kale V."/>
            <person name="Holt S."/>
            <person name="Cochrane G."/>
            <person name="Meng A."/>
            <person name="Brown T."/>
            <person name="Cohen L."/>
        </authorList>
    </citation>
    <scope>NUCLEOTIDE SEQUENCE</scope>
    <source>
        <strain evidence="2">CCMP127</strain>
    </source>
</reference>
<accession>A0A7S3L4R4</accession>
<dbReference type="SMART" id="SM00382">
    <property type="entry name" value="AAA"/>
    <property type="match status" value="1"/>
</dbReference>
<dbReference type="GO" id="GO:0005524">
    <property type="term" value="F:ATP binding"/>
    <property type="evidence" value="ECO:0007669"/>
    <property type="project" value="InterPro"/>
</dbReference>
<dbReference type="Pfam" id="PF00004">
    <property type="entry name" value="AAA"/>
    <property type="match status" value="1"/>
</dbReference>
<sequence length="651" mass="72379">MTVVNQEGLITSANTVSSTAVVWQPHLDDTSNNTLVFFVERRSTTFRLEPIIRQICQAQVRPPIRPGEPSVTTVEVTHLYDCLGLLRALQYDVQQYNQSILSGTTTTSTDEEARYLSYRFQRQATAHGFKLMDGMHVEIPGLDELVSYLQERFADKIQWARTMMKEEALEYETLAEYYAPGQVFVDTGLLSGLAGAKFVTKCRSSYYRRGKTSSGSVASTFTASFECVVAVGYQRFAVVEATFTQSKFDGTRRINGVEFLQKATPDLLERLAARGRIYQDMCEKHTLVEYNVGAFYSNGGRPSRSGGRLVVDATEAWLHNVHPAKAPADGMAADAVLEGLQAMARFQRQPAENRDDVGALFLKVPLVESLLPCTWPVVCGFSLTSRTWGLAMVDLLSPVLFRDKVFEDLVLPAARKRLLRALITSHAHRTNVDVLPGKGEGLIFLLHGSPGTGKTLTAEAVAEVLRLPLYRVSMGELGTTPDQLEERLQKIFDLCSPWNAIVLIDEAEILLESRRQSSDLVRNAMVCVMLRLMEYFPGILFLTTNTGMDCLDPAIVSRLTCALHYEGLDENGRYQVFRAAVGRVKEVQVTDDDLAWLAKVSEGVNGRQIKNSVQLATALSLYEKESLKVDHLKETLAMTTNLTESGLKSEL</sequence>
<dbReference type="AlphaFoldDB" id="A0A7S3L4R4"/>
<dbReference type="EMBL" id="HBIM01009324">
    <property type="protein sequence ID" value="CAE0410411.1"/>
    <property type="molecule type" value="Transcribed_RNA"/>
</dbReference>
<dbReference type="GO" id="GO:0016887">
    <property type="term" value="F:ATP hydrolysis activity"/>
    <property type="evidence" value="ECO:0007669"/>
    <property type="project" value="InterPro"/>
</dbReference>
<protein>
    <recommendedName>
        <fullName evidence="1">AAA+ ATPase domain-containing protein</fullName>
    </recommendedName>
</protein>
<feature type="domain" description="AAA+ ATPase" evidence="1">
    <location>
        <begin position="440"/>
        <end position="569"/>
    </location>
</feature>
<dbReference type="Gene3D" id="3.40.50.300">
    <property type="entry name" value="P-loop containing nucleotide triphosphate hydrolases"/>
    <property type="match status" value="1"/>
</dbReference>
<organism evidence="2">
    <name type="scientific">Amphora coffeiformis</name>
    <dbReference type="NCBI Taxonomy" id="265554"/>
    <lineage>
        <taxon>Eukaryota</taxon>
        <taxon>Sar</taxon>
        <taxon>Stramenopiles</taxon>
        <taxon>Ochrophyta</taxon>
        <taxon>Bacillariophyta</taxon>
        <taxon>Bacillariophyceae</taxon>
        <taxon>Bacillariophycidae</taxon>
        <taxon>Thalassiophysales</taxon>
        <taxon>Catenulaceae</taxon>
        <taxon>Amphora</taxon>
    </lineage>
</organism>
<evidence type="ECO:0000313" key="2">
    <source>
        <dbReference type="EMBL" id="CAE0410411.1"/>
    </source>
</evidence>
<evidence type="ECO:0000259" key="1">
    <source>
        <dbReference type="SMART" id="SM00382"/>
    </source>
</evidence>
<proteinExistence type="predicted"/>